<feature type="domain" description="THAP9-like helix-turn-helix" evidence="2">
    <location>
        <begin position="148"/>
        <end position="213"/>
    </location>
</feature>
<dbReference type="Proteomes" id="UP000677228">
    <property type="component" value="Unassembled WGS sequence"/>
</dbReference>
<sequence>MNSNNIYNLSTLPDNVSTLKGDEFYKFIQSVVGEPLHDILKIQLIDSTQSFLDTKDIFEICKYDSPDLFEIKTKSCFKINGEYVVKVGIKNSLTYLTALLKKNQEELINNNNNSHRQISYELLNKNPLLRSLINWYEENENTNLNNNSDSKQSFLSSFIDNITNNLSRSKRNYQYNESVKRFALLLYILGGKLAYELIRINLPGALPHMMTLNRLISNSNHNINEGEFQFDRLKQYLNSNDVQFGFVSEDCTGVIRKIKYDANTNSFIGFSTPLDNGIPLLQFYQTDSFEKLKTWFSTIKKAPLLNIHMFQPLPSSHTSLPSPFLLSAYDADSKYMRAMRLVSGFFATLPNFKLHQHPNAFKLNLISEWCWFYLRQEQLFLFLQDPTHLVTKWRNRLLSSTVQLCIGQQTITIEHLRDIIESGQYTKLDHNLTRTDLNPKDRQNYRSCERLSSDDVLNILKNNTNTQGTFVYLQLLRLIITTYIQTTTPLKTRLKSAWIIVFVCRLWLAWLKNKIFKSQSSTPINKDKYFITRTAYLSVELNAHNLLYLILLVQQKQLPKESLHIFLFNSQSCEGMFRNARSLSGAYSTIVNFTTHDFLRRAAKLSLLNKIKCNELTNQTDGRILFPIHHKRKTNNDLFTIQNLDDVDYLDIEQVISESYEASVELIENLGITALLKKQQIYKLEKLSKFIFNELNSKSKVYDNLTGTIHDDNDMSSESDDCEYENNDDENNDNNISTDGDEDAASDNDENVERLQSIKTMFSGTRIKDKINPDLANSYFKVKINDTMKFLHKQSAVWLLTDKNDRLSTDRLLRVMEDSKQN</sequence>
<evidence type="ECO:0000313" key="3">
    <source>
        <dbReference type="EMBL" id="CAF1020270.1"/>
    </source>
</evidence>
<dbReference type="Pfam" id="PF12017">
    <property type="entry name" value="Tnp_P_element"/>
    <property type="match status" value="1"/>
</dbReference>
<organism evidence="3 5">
    <name type="scientific">Didymodactylos carnosus</name>
    <dbReference type="NCBI Taxonomy" id="1234261"/>
    <lineage>
        <taxon>Eukaryota</taxon>
        <taxon>Metazoa</taxon>
        <taxon>Spiralia</taxon>
        <taxon>Gnathifera</taxon>
        <taxon>Rotifera</taxon>
        <taxon>Eurotatoria</taxon>
        <taxon>Bdelloidea</taxon>
        <taxon>Philodinida</taxon>
        <taxon>Philodinidae</taxon>
        <taxon>Didymodactylos</taxon>
    </lineage>
</organism>
<dbReference type="PANTHER" id="PTHR33173:SF2">
    <property type="entry name" value="MYND-TYPE DOMAIN-CONTAINING PROTEIN"/>
    <property type="match status" value="1"/>
</dbReference>
<reference evidence="3" key="1">
    <citation type="submission" date="2021-02" db="EMBL/GenBank/DDBJ databases">
        <authorList>
            <person name="Nowell W R."/>
        </authorList>
    </citation>
    <scope>NUCLEOTIDE SEQUENCE</scope>
</reference>
<dbReference type="PANTHER" id="PTHR33173">
    <property type="match status" value="1"/>
</dbReference>
<dbReference type="InterPro" id="IPR021896">
    <property type="entry name" value="THAP9-like_HTH"/>
</dbReference>
<accession>A0A8S2E0U2</accession>
<dbReference type="Proteomes" id="UP000682733">
    <property type="component" value="Unassembled WGS sequence"/>
</dbReference>
<name>A0A8S2E0U2_9BILA</name>
<evidence type="ECO:0000313" key="5">
    <source>
        <dbReference type="Proteomes" id="UP000677228"/>
    </source>
</evidence>
<feature type="region of interest" description="Disordered" evidence="1">
    <location>
        <begin position="708"/>
        <end position="750"/>
    </location>
</feature>
<dbReference type="EMBL" id="CAJOBA010006973">
    <property type="protein sequence ID" value="CAF3788850.1"/>
    <property type="molecule type" value="Genomic_DNA"/>
</dbReference>
<proteinExistence type="predicted"/>
<protein>
    <recommendedName>
        <fullName evidence="2">THAP9-like helix-turn-helix domain-containing protein</fullName>
    </recommendedName>
</protein>
<evidence type="ECO:0000259" key="2">
    <source>
        <dbReference type="Pfam" id="PF12017"/>
    </source>
</evidence>
<feature type="compositionally biased region" description="Acidic residues" evidence="1">
    <location>
        <begin position="714"/>
        <end position="732"/>
    </location>
</feature>
<dbReference type="EMBL" id="CAJNOK010006965">
    <property type="protein sequence ID" value="CAF1020270.1"/>
    <property type="molecule type" value="Genomic_DNA"/>
</dbReference>
<evidence type="ECO:0000256" key="1">
    <source>
        <dbReference type="SAM" id="MobiDB-lite"/>
    </source>
</evidence>
<feature type="compositionally biased region" description="Acidic residues" evidence="1">
    <location>
        <begin position="739"/>
        <end position="750"/>
    </location>
</feature>
<comment type="caution">
    <text evidence="3">The sequence shown here is derived from an EMBL/GenBank/DDBJ whole genome shotgun (WGS) entry which is preliminary data.</text>
</comment>
<gene>
    <name evidence="3" type="ORF">OVA965_LOCUS15467</name>
    <name evidence="4" type="ORF">TMI583_LOCUS15473</name>
</gene>
<dbReference type="AlphaFoldDB" id="A0A8S2E0U2"/>
<evidence type="ECO:0000313" key="4">
    <source>
        <dbReference type="EMBL" id="CAF3788850.1"/>
    </source>
</evidence>